<feature type="compositionally biased region" description="Polar residues" evidence="1">
    <location>
        <begin position="46"/>
        <end position="65"/>
    </location>
</feature>
<feature type="region of interest" description="Disordered" evidence="1">
    <location>
        <begin position="1"/>
        <end position="77"/>
    </location>
</feature>
<evidence type="ECO:0000313" key="2">
    <source>
        <dbReference type="EMBL" id="WMM95330.1"/>
    </source>
</evidence>
<accession>A0AAX3ZVX9</accession>
<name>A0AAX3ZVX9_9CAUD</name>
<organism evidence="2 3">
    <name type="scientific">Roseobacter phage CRP-125</name>
    <dbReference type="NCBI Taxonomy" id="3072844"/>
    <lineage>
        <taxon>Viruses</taxon>
        <taxon>Duplodnaviria</taxon>
        <taxon>Heunggongvirae</taxon>
        <taxon>Uroviricota</taxon>
        <taxon>Caudoviricetes</taxon>
        <taxon>Autographivirales</taxon>
        <taxon>Autographivirales incertae sedis</taxon>
        <taxon>Actaeavirus</taxon>
        <taxon>Actaeavirus CRP125</taxon>
    </lineage>
</organism>
<dbReference type="EMBL" id="OR420743">
    <property type="protein sequence ID" value="WMM95330.1"/>
    <property type="molecule type" value="Genomic_DNA"/>
</dbReference>
<evidence type="ECO:0000256" key="1">
    <source>
        <dbReference type="SAM" id="MobiDB-lite"/>
    </source>
</evidence>
<feature type="compositionally biased region" description="Polar residues" evidence="1">
    <location>
        <begin position="28"/>
        <end position="38"/>
    </location>
</feature>
<dbReference type="Proteomes" id="UP001302562">
    <property type="component" value="Segment"/>
</dbReference>
<sequence>MCFGSPKVEPAPPPAAPPSANPVMTNMYDPSSPESGQAQEGIAAQNAASGTSQLLVPLDPTTQNMGNGGNSGLQINN</sequence>
<protein>
    <submittedName>
        <fullName evidence="2">Uncharacterized protein</fullName>
    </submittedName>
</protein>
<reference evidence="2 3" key="1">
    <citation type="submission" date="2023-08" db="EMBL/GenBank/DDBJ databases">
        <authorList>
            <person name="Du S."/>
            <person name="Wu Z."/>
            <person name="Wu Y."/>
            <person name="Yang M."/>
            <person name="Shao J."/>
            <person name="Liu H."/>
            <person name="Zhao Y."/>
            <person name="Zhang Z."/>
        </authorList>
    </citation>
    <scope>NUCLEOTIDE SEQUENCE [LARGE SCALE GENOMIC DNA]</scope>
</reference>
<proteinExistence type="predicted"/>
<feature type="compositionally biased region" description="Pro residues" evidence="1">
    <location>
        <begin position="9"/>
        <end position="20"/>
    </location>
</feature>
<evidence type="ECO:0000313" key="3">
    <source>
        <dbReference type="Proteomes" id="UP001302562"/>
    </source>
</evidence>
<gene>
    <name evidence="2" type="ORF">CRP125_gp27</name>
</gene>
<keyword evidence="3" id="KW-1185">Reference proteome</keyword>